<proteinExistence type="predicted"/>
<keyword evidence="2" id="KW-1185">Reference proteome</keyword>
<evidence type="ECO:0000313" key="1">
    <source>
        <dbReference type="EMBL" id="KAG8187790.1"/>
    </source>
</evidence>
<dbReference type="Proteomes" id="UP000827092">
    <property type="component" value="Unassembled WGS sequence"/>
</dbReference>
<dbReference type="AlphaFoldDB" id="A0AAV6UWE8"/>
<sequence length="178" mass="20737">MDVWVENRSAVIQCLSRAVTLDHSGDCEAAFGKYLESLNALSLYLKEMHVALGFHKTVEKHCEITRVLSMIRECTDRVQIIVDTNSANSTKVVTVRRREENSRRDSISNDVVTPPSQKFPPFEKLQADNMRIIKQYQWRCERTNNYREKTNIRLELERKLAENAVIAKQKYNTVSFNR</sequence>
<dbReference type="EMBL" id="JAFNEN010000259">
    <property type="protein sequence ID" value="KAG8187790.1"/>
    <property type="molecule type" value="Genomic_DNA"/>
</dbReference>
<reference evidence="1 2" key="1">
    <citation type="journal article" date="2022" name="Nat. Ecol. Evol.">
        <title>A masculinizing supergene underlies an exaggerated male reproductive morph in a spider.</title>
        <authorList>
            <person name="Hendrickx F."/>
            <person name="De Corte Z."/>
            <person name="Sonet G."/>
            <person name="Van Belleghem S.M."/>
            <person name="Kostlbacher S."/>
            <person name="Vangestel C."/>
        </authorList>
    </citation>
    <scope>NUCLEOTIDE SEQUENCE [LARGE SCALE GENOMIC DNA]</scope>
    <source>
        <strain evidence="1">W744_W776</strain>
    </source>
</reference>
<name>A0AAV6UWE8_9ARAC</name>
<dbReference type="SUPFAM" id="SSF116846">
    <property type="entry name" value="MIT domain"/>
    <property type="match status" value="1"/>
</dbReference>
<evidence type="ECO:0000313" key="2">
    <source>
        <dbReference type="Proteomes" id="UP000827092"/>
    </source>
</evidence>
<accession>A0AAV6UWE8</accession>
<gene>
    <name evidence="1" type="ORF">JTE90_025828</name>
</gene>
<comment type="caution">
    <text evidence="1">The sequence shown here is derived from an EMBL/GenBank/DDBJ whole genome shotgun (WGS) entry which is preliminary data.</text>
</comment>
<organism evidence="1 2">
    <name type="scientific">Oedothorax gibbosus</name>
    <dbReference type="NCBI Taxonomy" id="931172"/>
    <lineage>
        <taxon>Eukaryota</taxon>
        <taxon>Metazoa</taxon>
        <taxon>Ecdysozoa</taxon>
        <taxon>Arthropoda</taxon>
        <taxon>Chelicerata</taxon>
        <taxon>Arachnida</taxon>
        <taxon>Araneae</taxon>
        <taxon>Araneomorphae</taxon>
        <taxon>Entelegynae</taxon>
        <taxon>Araneoidea</taxon>
        <taxon>Linyphiidae</taxon>
        <taxon>Erigoninae</taxon>
        <taxon>Oedothorax</taxon>
    </lineage>
</organism>
<protein>
    <submittedName>
        <fullName evidence="1">Uncharacterized protein</fullName>
    </submittedName>
</protein>
<dbReference type="InterPro" id="IPR036181">
    <property type="entry name" value="MIT_dom_sf"/>
</dbReference>